<dbReference type="EnsemblFungi" id="EJT73157">
    <property type="protein sequence ID" value="EJT73157"/>
    <property type="gene ID" value="GGTG_10006"/>
</dbReference>
<dbReference type="VEuPathDB" id="FungiDB:GGTG_10006"/>
<dbReference type="GeneID" id="20350464"/>
<reference evidence="11" key="4">
    <citation type="journal article" date="2015" name="G3 (Bethesda)">
        <title>Genome sequences of three phytopathogenic species of the Magnaporthaceae family of fungi.</title>
        <authorList>
            <person name="Okagaki L.H."/>
            <person name="Nunes C.C."/>
            <person name="Sailsbery J."/>
            <person name="Clay B."/>
            <person name="Brown D."/>
            <person name="John T."/>
            <person name="Oh Y."/>
            <person name="Young N."/>
            <person name="Fitzgerald M."/>
            <person name="Haas B.J."/>
            <person name="Zeng Q."/>
            <person name="Young S."/>
            <person name="Adiconis X."/>
            <person name="Fan L."/>
            <person name="Levin J.Z."/>
            <person name="Mitchell T.K."/>
            <person name="Okubara P.A."/>
            <person name="Farman M.L."/>
            <person name="Kohn L.M."/>
            <person name="Birren B."/>
            <person name="Ma L.-J."/>
            <person name="Dean R.A."/>
        </authorList>
    </citation>
    <scope>NUCLEOTIDE SEQUENCE</scope>
    <source>
        <strain evidence="11">R3-111a-1</strain>
    </source>
</reference>
<dbReference type="GO" id="GO:0005524">
    <property type="term" value="F:ATP binding"/>
    <property type="evidence" value="ECO:0007669"/>
    <property type="project" value="UniProtKB-UniRule"/>
</dbReference>
<dbReference type="GO" id="GO:0005874">
    <property type="term" value="C:microtubule"/>
    <property type="evidence" value="ECO:0007669"/>
    <property type="project" value="UniProtKB-KW"/>
</dbReference>
<evidence type="ECO:0000256" key="8">
    <source>
        <dbReference type="SAM" id="MobiDB-lite"/>
    </source>
</evidence>
<dbReference type="SUPFAM" id="SSF52540">
    <property type="entry name" value="P-loop containing nucleoside triphosphate hydrolases"/>
    <property type="match status" value="1"/>
</dbReference>
<dbReference type="PANTHER" id="PTHR24115">
    <property type="entry name" value="KINESIN-RELATED"/>
    <property type="match status" value="1"/>
</dbReference>
<dbReference type="EMBL" id="GL385399">
    <property type="protein sequence ID" value="EJT73157.1"/>
    <property type="molecule type" value="Genomic_DNA"/>
</dbReference>
<dbReference type="SMART" id="SM00129">
    <property type="entry name" value="KISc"/>
    <property type="match status" value="1"/>
</dbReference>
<dbReference type="eggNOG" id="KOG0247">
    <property type="taxonomic scope" value="Eukaryota"/>
</dbReference>
<evidence type="ECO:0000256" key="6">
    <source>
        <dbReference type="RuleBase" id="RU000394"/>
    </source>
</evidence>
<gene>
    <name evidence="11" type="primary">20350464</name>
    <name evidence="10" type="ORF">GGTG_10006</name>
</gene>
<dbReference type="HOGENOM" id="CLU_004757_1_0_1"/>
<dbReference type="GO" id="GO:0005871">
    <property type="term" value="C:kinesin complex"/>
    <property type="evidence" value="ECO:0007669"/>
    <property type="project" value="TreeGrafter"/>
</dbReference>
<feature type="coiled-coil region" evidence="7">
    <location>
        <begin position="589"/>
        <end position="616"/>
    </location>
</feature>
<keyword evidence="3 5" id="KW-0067">ATP-binding</keyword>
<dbReference type="InterPro" id="IPR027640">
    <property type="entry name" value="Kinesin-like_fam"/>
</dbReference>
<dbReference type="PROSITE" id="PS00411">
    <property type="entry name" value="KINESIN_MOTOR_1"/>
    <property type="match status" value="1"/>
</dbReference>
<feature type="compositionally biased region" description="Polar residues" evidence="8">
    <location>
        <begin position="190"/>
        <end position="203"/>
    </location>
</feature>
<feature type="compositionally biased region" description="Low complexity" evidence="8">
    <location>
        <begin position="755"/>
        <end position="772"/>
    </location>
</feature>
<feature type="region of interest" description="Disordered" evidence="8">
    <location>
        <begin position="41"/>
        <end position="61"/>
    </location>
</feature>
<feature type="region of interest" description="Disordered" evidence="8">
    <location>
        <begin position="526"/>
        <end position="554"/>
    </location>
</feature>
<feature type="binding site" evidence="5">
    <location>
        <begin position="113"/>
        <end position="120"/>
    </location>
    <ligand>
        <name>ATP</name>
        <dbReference type="ChEBI" id="CHEBI:30616"/>
    </ligand>
</feature>
<dbReference type="InterPro" id="IPR019821">
    <property type="entry name" value="Kinesin_motor_CS"/>
</dbReference>
<dbReference type="RefSeq" id="XP_009226131.1">
    <property type="nucleotide sequence ID" value="XM_009227867.1"/>
</dbReference>
<dbReference type="PROSITE" id="PS50067">
    <property type="entry name" value="KINESIN_MOTOR_2"/>
    <property type="match status" value="1"/>
</dbReference>
<dbReference type="GO" id="GO:0005634">
    <property type="term" value="C:nucleus"/>
    <property type="evidence" value="ECO:0007669"/>
    <property type="project" value="TreeGrafter"/>
</dbReference>
<dbReference type="STRING" id="644352.J3P922"/>
<evidence type="ECO:0000256" key="7">
    <source>
        <dbReference type="SAM" id="Coils"/>
    </source>
</evidence>
<dbReference type="PANTHER" id="PTHR24115:SF1008">
    <property type="entry name" value="KINESIN-LIKE PROTEIN SUBITO"/>
    <property type="match status" value="1"/>
</dbReference>
<dbReference type="PRINTS" id="PR00380">
    <property type="entry name" value="KINESINHEAVY"/>
</dbReference>
<feature type="coiled-coil region" evidence="7">
    <location>
        <begin position="671"/>
        <end position="702"/>
    </location>
</feature>
<dbReference type="Gene3D" id="3.40.850.10">
    <property type="entry name" value="Kinesin motor domain"/>
    <property type="match status" value="1"/>
</dbReference>
<dbReference type="GO" id="GO:0008017">
    <property type="term" value="F:microtubule binding"/>
    <property type="evidence" value="ECO:0007669"/>
    <property type="project" value="InterPro"/>
</dbReference>
<dbReference type="GO" id="GO:0016887">
    <property type="term" value="F:ATP hydrolysis activity"/>
    <property type="evidence" value="ECO:0007669"/>
    <property type="project" value="TreeGrafter"/>
</dbReference>
<name>J3P922_GAET3</name>
<keyword evidence="4 5" id="KW-0505">Motor protein</keyword>
<evidence type="ECO:0000313" key="11">
    <source>
        <dbReference type="EnsemblFungi" id="EJT73157"/>
    </source>
</evidence>
<keyword evidence="12" id="KW-1185">Reference proteome</keyword>
<dbReference type="Pfam" id="PF00225">
    <property type="entry name" value="Kinesin"/>
    <property type="match status" value="1"/>
</dbReference>
<reference evidence="10" key="3">
    <citation type="submission" date="2010-09" db="EMBL/GenBank/DDBJ databases">
        <title>Annotation of Gaeumannomyces graminis var. tritici R3-111a-1.</title>
        <authorList>
            <consortium name="The Broad Institute Genome Sequencing Platform"/>
            <person name="Ma L.-J."/>
            <person name="Dead R."/>
            <person name="Young S.K."/>
            <person name="Zeng Q."/>
            <person name="Gargeya S."/>
            <person name="Fitzgerald M."/>
            <person name="Haas B."/>
            <person name="Abouelleil A."/>
            <person name="Alvarado L."/>
            <person name="Arachchi H.M."/>
            <person name="Berlin A."/>
            <person name="Brown A."/>
            <person name="Chapman S.B."/>
            <person name="Chen Z."/>
            <person name="Dunbar C."/>
            <person name="Freedman E."/>
            <person name="Gearin G."/>
            <person name="Gellesch M."/>
            <person name="Goldberg J."/>
            <person name="Griggs A."/>
            <person name="Gujja S."/>
            <person name="Heiman D."/>
            <person name="Howarth C."/>
            <person name="Larson L."/>
            <person name="Lui A."/>
            <person name="MacDonald P.J.P."/>
            <person name="Mehta T."/>
            <person name="Montmayeur A."/>
            <person name="Murphy C."/>
            <person name="Neiman D."/>
            <person name="Pearson M."/>
            <person name="Priest M."/>
            <person name="Roberts A."/>
            <person name="Saif S."/>
            <person name="Shea T."/>
            <person name="Shenoy N."/>
            <person name="Sisk P."/>
            <person name="Stolte C."/>
            <person name="Sykes S."/>
            <person name="Yandava C."/>
            <person name="Wortman J."/>
            <person name="Nusbaum C."/>
            <person name="Birren B."/>
        </authorList>
    </citation>
    <scope>NUCLEOTIDE SEQUENCE</scope>
    <source>
        <strain evidence="10">R3-111a-1</strain>
    </source>
</reference>
<evidence type="ECO:0000259" key="9">
    <source>
        <dbReference type="PROSITE" id="PS50067"/>
    </source>
</evidence>
<evidence type="ECO:0000256" key="3">
    <source>
        <dbReference type="ARBA" id="ARBA00022840"/>
    </source>
</evidence>
<feature type="compositionally biased region" description="Basic and acidic residues" evidence="8">
    <location>
        <begin position="743"/>
        <end position="752"/>
    </location>
</feature>
<evidence type="ECO:0000256" key="1">
    <source>
        <dbReference type="ARBA" id="ARBA00022701"/>
    </source>
</evidence>
<dbReference type="FunCoup" id="J3P922">
    <property type="interactions" value="86"/>
</dbReference>
<evidence type="ECO:0000256" key="4">
    <source>
        <dbReference type="ARBA" id="ARBA00023175"/>
    </source>
</evidence>
<comment type="similarity">
    <text evidence="5 6">Belongs to the TRAFAC class myosin-kinesin ATPase superfamily. Kinesin family.</text>
</comment>
<feature type="region of interest" description="Disordered" evidence="8">
    <location>
        <begin position="707"/>
        <end position="806"/>
    </location>
</feature>
<sequence>MDASGEPSAAKDNLFKVFLRLRPPYAASGAGERFLAVEEPESEYEAATPTHVTLTPPSNGRKHATEKYCFTRVLEEDASQLDVFQCTGVLPLVEGVLGPQGGEGTDALLATLGVTGSGKTHTLLGSRTQRGMTQLSLDVLFRSIGQNIATPNAYASLEASVAASDVSEATILAAPAFIDTVFADPHGASRPNSRAPTPMNGESSAPPPTSNRRLLPRPTAFATSPDVGSISVASDPAAEYVVLVSMYEVYNNAIHDLLTPPIKSVATKEYRRRALLFKATEQSQDRKVVAGLKKVLCTSLSQALMVLEAGIHERSVAGTSSNRASSRSHGFFCVEVKKRRKSRRNGPGGEPTWGGSTLTIVDLAGSERARDAKTTGVTLAEAGKINESLMYFGQCLQLQAAAGQSAKPSGLSFRHCKLTEILFSNTFASPSGFSRSHASRRAPQKGVLIVNADPHGDFSATSQILRYSALACEVTAPRIPSITQAILAATATKGAAHQQHQANQSMANSSMLSLSPVLSPTSHHRPFFAPSGSSGSVPQYYHSSGSPNIQRTLSPSINTASSDERATMEAAALEIARLSEELDYMRSTVETERSRRVEAESQLLSLEDRLLELEQEIREDCMVEFEQRLVVEMARWKASLELEKERGEEHWDRKVEVLERLQVASPGGDSYDEHDDKENVLVENLEEENERLRREVMVLKRELAGRSPTKRKPLMEREDLATEDVGPGSASNSPRGGSAADSLQRKMERLRVSDNAGRGSSASSSSRNASGNVGHGGGSAGSSPRKVRKLAAAKRWEAAGQDDEMF</sequence>
<keyword evidence="1 6" id="KW-0493">Microtubule</keyword>
<dbReference type="Proteomes" id="UP000006039">
    <property type="component" value="Unassembled WGS sequence"/>
</dbReference>
<reference evidence="10" key="2">
    <citation type="submission" date="2010-07" db="EMBL/GenBank/DDBJ databases">
        <authorList>
            <consortium name="The Broad Institute Genome Sequencing Platform"/>
            <consortium name="Broad Institute Genome Sequencing Center for Infectious Disease"/>
            <person name="Ma L.-J."/>
            <person name="Dead R."/>
            <person name="Young S."/>
            <person name="Zeng Q."/>
            <person name="Koehrsen M."/>
            <person name="Alvarado L."/>
            <person name="Berlin A."/>
            <person name="Chapman S.B."/>
            <person name="Chen Z."/>
            <person name="Freedman E."/>
            <person name="Gellesch M."/>
            <person name="Goldberg J."/>
            <person name="Griggs A."/>
            <person name="Gujja S."/>
            <person name="Heilman E.R."/>
            <person name="Heiman D."/>
            <person name="Hepburn T."/>
            <person name="Howarth C."/>
            <person name="Jen D."/>
            <person name="Larson L."/>
            <person name="Mehta T."/>
            <person name="Neiman D."/>
            <person name="Pearson M."/>
            <person name="Roberts A."/>
            <person name="Saif S."/>
            <person name="Shea T."/>
            <person name="Shenoy N."/>
            <person name="Sisk P."/>
            <person name="Stolte C."/>
            <person name="Sykes S."/>
            <person name="Walk T."/>
            <person name="White J."/>
            <person name="Yandava C."/>
            <person name="Haas B."/>
            <person name="Nusbaum C."/>
            <person name="Birren B."/>
        </authorList>
    </citation>
    <scope>NUCLEOTIDE SEQUENCE</scope>
    <source>
        <strain evidence="10">R3-111a-1</strain>
    </source>
</reference>
<feature type="region of interest" description="Disordered" evidence="8">
    <location>
        <begin position="185"/>
        <end position="227"/>
    </location>
</feature>
<reference evidence="12" key="1">
    <citation type="submission" date="2010-07" db="EMBL/GenBank/DDBJ databases">
        <title>The genome sequence of Gaeumannomyces graminis var. tritici strain R3-111a-1.</title>
        <authorList>
            <consortium name="The Broad Institute Genome Sequencing Platform"/>
            <person name="Ma L.-J."/>
            <person name="Dead R."/>
            <person name="Young S."/>
            <person name="Zeng Q."/>
            <person name="Koehrsen M."/>
            <person name="Alvarado L."/>
            <person name="Berlin A."/>
            <person name="Chapman S.B."/>
            <person name="Chen Z."/>
            <person name="Freedman E."/>
            <person name="Gellesch M."/>
            <person name="Goldberg J."/>
            <person name="Griggs A."/>
            <person name="Gujja S."/>
            <person name="Heilman E.R."/>
            <person name="Heiman D."/>
            <person name="Hepburn T."/>
            <person name="Howarth C."/>
            <person name="Jen D."/>
            <person name="Larson L."/>
            <person name="Mehta T."/>
            <person name="Neiman D."/>
            <person name="Pearson M."/>
            <person name="Roberts A."/>
            <person name="Saif S."/>
            <person name="Shea T."/>
            <person name="Shenoy N."/>
            <person name="Sisk P."/>
            <person name="Stolte C."/>
            <person name="Sykes S."/>
            <person name="Walk T."/>
            <person name="White J."/>
            <person name="Yandava C."/>
            <person name="Haas B."/>
            <person name="Nusbaum C."/>
            <person name="Birren B."/>
        </authorList>
    </citation>
    <scope>NUCLEOTIDE SEQUENCE [LARGE SCALE GENOMIC DNA]</scope>
    <source>
        <strain evidence="12">R3-111a-1</strain>
    </source>
</reference>
<evidence type="ECO:0000313" key="12">
    <source>
        <dbReference type="Proteomes" id="UP000006039"/>
    </source>
</evidence>
<evidence type="ECO:0000256" key="5">
    <source>
        <dbReference type="PROSITE-ProRule" id="PRU00283"/>
    </source>
</evidence>
<dbReference type="InterPro" id="IPR036961">
    <property type="entry name" value="Kinesin_motor_dom_sf"/>
</dbReference>
<dbReference type="GO" id="GO:0007018">
    <property type="term" value="P:microtubule-based movement"/>
    <property type="evidence" value="ECO:0007669"/>
    <property type="project" value="InterPro"/>
</dbReference>
<keyword evidence="7" id="KW-0175">Coiled coil</keyword>
<protein>
    <recommendedName>
        <fullName evidence="6">Kinesin-like protein</fullName>
    </recommendedName>
</protein>
<evidence type="ECO:0000256" key="2">
    <source>
        <dbReference type="ARBA" id="ARBA00022741"/>
    </source>
</evidence>
<dbReference type="InterPro" id="IPR027417">
    <property type="entry name" value="P-loop_NTPase"/>
</dbReference>
<dbReference type="AlphaFoldDB" id="J3P922"/>
<dbReference type="GO" id="GO:0003777">
    <property type="term" value="F:microtubule motor activity"/>
    <property type="evidence" value="ECO:0007669"/>
    <property type="project" value="InterPro"/>
</dbReference>
<reference evidence="11" key="5">
    <citation type="submission" date="2018-04" db="UniProtKB">
        <authorList>
            <consortium name="EnsemblFungi"/>
        </authorList>
    </citation>
    <scope>IDENTIFICATION</scope>
    <source>
        <strain evidence="11">R3-111a-1</strain>
    </source>
</reference>
<accession>J3P922</accession>
<feature type="domain" description="Kinesin motor" evidence="9">
    <location>
        <begin position="14"/>
        <end position="474"/>
    </location>
</feature>
<proteinExistence type="inferred from homology"/>
<dbReference type="OrthoDB" id="123929at2759"/>
<keyword evidence="2 5" id="KW-0547">Nucleotide-binding</keyword>
<dbReference type="InterPro" id="IPR001752">
    <property type="entry name" value="Kinesin_motor_dom"/>
</dbReference>
<evidence type="ECO:0000313" key="10">
    <source>
        <dbReference type="EMBL" id="EJT73157.1"/>
    </source>
</evidence>
<feature type="compositionally biased region" description="Polar residues" evidence="8">
    <location>
        <begin position="531"/>
        <end position="554"/>
    </location>
</feature>
<organism evidence="10">
    <name type="scientific">Gaeumannomyces tritici (strain R3-111a-1)</name>
    <name type="common">Wheat and barley take-all root rot fungus</name>
    <name type="synonym">Gaeumannomyces graminis var. tritici</name>
    <dbReference type="NCBI Taxonomy" id="644352"/>
    <lineage>
        <taxon>Eukaryota</taxon>
        <taxon>Fungi</taxon>
        <taxon>Dikarya</taxon>
        <taxon>Ascomycota</taxon>
        <taxon>Pezizomycotina</taxon>
        <taxon>Sordariomycetes</taxon>
        <taxon>Sordariomycetidae</taxon>
        <taxon>Magnaporthales</taxon>
        <taxon>Magnaporthaceae</taxon>
        <taxon>Gaeumannomyces</taxon>
    </lineage>
</organism>